<comment type="subcellular location">
    <subcellularLocation>
        <location evidence="1">Cytoplasm</location>
        <location evidence="1">Cytoskeleton</location>
        <location evidence="1">Cilium axoneme</location>
    </subcellularLocation>
</comment>
<dbReference type="Pfam" id="PF03028">
    <property type="entry name" value="Dynein_heavy"/>
    <property type="match status" value="1"/>
</dbReference>
<gene>
    <name evidence="15" type="ORF">Cfor_11674</name>
</gene>
<dbReference type="InParanoid" id="A0A6L2PRF3"/>
<evidence type="ECO:0000313" key="15">
    <source>
        <dbReference type="EMBL" id="GFG35179.1"/>
    </source>
</evidence>
<dbReference type="InterPro" id="IPR041228">
    <property type="entry name" value="Dynein_C"/>
</dbReference>
<dbReference type="GO" id="GO:0045505">
    <property type="term" value="F:dynein intermediate chain binding"/>
    <property type="evidence" value="ECO:0007669"/>
    <property type="project" value="InterPro"/>
</dbReference>
<dbReference type="Pfam" id="PF12780">
    <property type="entry name" value="AAA_8"/>
    <property type="match status" value="1"/>
</dbReference>
<dbReference type="Gene3D" id="6.10.140.1060">
    <property type="match status" value="1"/>
</dbReference>
<dbReference type="Gene3D" id="1.20.920.20">
    <property type="match status" value="1"/>
</dbReference>
<dbReference type="PANTHER" id="PTHR22878:SF66">
    <property type="entry name" value="DYNEIN AXONEMAL HEAVY CHAIN 7"/>
    <property type="match status" value="1"/>
</dbReference>
<dbReference type="PROSITE" id="PS51029">
    <property type="entry name" value="MADF"/>
    <property type="match status" value="1"/>
</dbReference>
<evidence type="ECO:0000256" key="7">
    <source>
        <dbReference type="ARBA" id="ARBA00023017"/>
    </source>
</evidence>
<dbReference type="InterPro" id="IPR041589">
    <property type="entry name" value="DNAH3_AAA_lid_1"/>
</dbReference>
<dbReference type="FunFam" id="1.10.8.1220:FF:000001">
    <property type="entry name" value="Dynein axonemal heavy chain 5"/>
    <property type="match status" value="1"/>
</dbReference>
<keyword evidence="9" id="KW-0969">Cilium</keyword>
<proteinExistence type="inferred from homology"/>
<dbReference type="GO" id="GO:0005874">
    <property type="term" value="C:microtubule"/>
    <property type="evidence" value="ECO:0007669"/>
    <property type="project" value="UniProtKB-KW"/>
</dbReference>
<dbReference type="FunFam" id="1.20.920.30:FF:000002">
    <property type="entry name" value="Dynein axonemal heavy chain 3"/>
    <property type="match status" value="1"/>
</dbReference>
<dbReference type="Proteomes" id="UP000502823">
    <property type="component" value="Unassembled WGS sequence"/>
</dbReference>
<dbReference type="InterPro" id="IPR004273">
    <property type="entry name" value="Dynein_heavy_D6_P-loop"/>
</dbReference>
<dbReference type="FunFam" id="1.20.1270.280:FF:000001">
    <property type="entry name" value="dynein heavy chain 7, axonemal"/>
    <property type="match status" value="1"/>
</dbReference>
<dbReference type="InterPro" id="IPR041658">
    <property type="entry name" value="AAA_lid_11"/>
</dbReference>
<keyword evidence="10" id="KW-0505">Motor protein</keyword>
<dbReference type="Gene3D" id="1.10.8.720">
    <property type="entry name" value="Region D6 of dynein motor"/>
    <property type="match status" value="1"/>
</dbReference>
<accession>A0A6L2PRF3</accession>
<dbReference type="FunFam" id="3.40.50.300:FF:002141">
    <property type="entry name" value="Dynein heavy chain"/>
    <property type="match status" value="1"/>
</dbReference>
<feature type="compositionally biased region" description="Polar residues" evidence="13">
    <location>
        <begin position="2522"/>
        <end position="2547"/>
    </location>
</feature>
<evidence type="ECO:0000259" key="14">
    <source>
        <dbReference type="PROSITE" id="PS51029"/>
    </source>
</evidence>
<dbReference type="Pfam" id="PF12777">
    <property type="entry name" value="MT"/>
    <property type="match status" value="1"/>
</dbReference>
<dbReference type="Gene3D" id="3.10.490.20">
    <property type="match status" value="1"/>
</dbReference>
<feature type="domain" description="MADF" evidence="14">
    <location>
        <begin position="2222"/>
        <end position="2314"/>
    </location>
</feature>
<dbReference type="GO" id="GO:0005930">
    <property type="term" value="C:axoneme"/>
    <property type="evidence" value="ECO:0007669"/>
    <property type="project" value="UniProtKB-SubCell"/>
</dbReference>
<dbReference type="GO" id="GO:0030286">
    <property type="term" value="C:dynein complex"/>
    <property type="evidence" value="ECO:0007669"/>
    <property type="project" value="UniProtKB-KW"/>
</dbReference>
<dbReference type="Pfam" id="PF12775">
    <property type="entry name" value="AAA_7"/>
    <property type="match status" value="1"/>
</dbReference>
<dbReference type="Pfam" id="PF12781">
    <property type="entry name" value="AAA_9"/>
    <property type="match status" value="1"/>
</dbReference>
<dbReference type="PANTHER" id="PTHR22878">
    <property type="entry name" value="DYNEIN HEAVY CHAIN 6, AXONEMAL-LIKE-RELATED"/>
    <property type="match status" value="1"/>
</dbReference>
<dbReference type="InterPro" id="IPR042219">
    <property type="entry name" value="AAA_lid_11_sf"/>
</dbReference>
<keyword evidence="4" id="KW-0493">Microtubule</keyword>
<dbReference type="InterPro" id="IPR024743">
    <property type="entry name" value="Dynein_HC_stalk"/>
</dbReference>
<dbReference type="Gene3D" id="1.10.472.130">
    <property type="match status" value="1"/>
</dbReference>
<dbReference type="Gene3D" id="3.40.50.300">
    <property type="entry name" value="P-loop containing nucleotide triphosphate hydrolases"/>
    <property type="match status" value="3"/>
</dbReference>
<dbReference type="FunFam" id="1.10.8.720:FF:000001">
    <property type="entry name" value="dynein heavy chain 7, axonemal"/>
    <property type="match status" value="1"/>
</dbReference>
<protein>
    <recommendedName>
        <fullName evidence="14">MADF domain-containing protein</fullName>
    </recommendedName>
</protein>
<dbReference type="Gene3D" id="1.20.1270.280">
    <property type="match status" value="1"/>
</dbReference>
<evidence type="ECO:0000256" key="1">
    <source>
        <dbReference type="ARBA" id="ARBA00004430"/>
    </source>
</evidence>
<keyword evidence="6" id="KW-0067">ATP-binding</keyword>
<dbReference type="Pfam" id="PF17852">
    <property type="entry name" value="Dynein_AAA_lid"/>
    <property type="match status" value="1"/>
</dbReference>
<dbReference type="InterPro" id="IPR041466">
    <property type="entry name" value="Dynein_AAA5_ext"/>
</dbReference>
<evidence type="ECO:0000256" key="5">
    <source>
        <dbReference type="ARBA" id="ARBA00022741"/>
    </source>
</evidence>
<keyword evidence="7" id="KW-0243">Dynein</keyword>
<keyword evidence="11" id="KW-0206">Cytoskeleton</keyword>
<keyword evidence="16" id="KW-1185">Reference proteome</keyword>
<comment type="similarity">
    <text evidence="2">Belongs to the dynein heavy chain family.</text>
</comment>
<dbReference type="Pfam" id="PF18198">
    <property type="entry name" value="AAA_lid_11"/>
    <property type="match status" value="1"/>
</dbReference>
<reference evidence="16" key="1">
    <citation type="submission" date="2020-01" db="EMBL/GenBank/DDBJ databases">
        <title>Draft genome sequence of the Termite Coptotermes fromosanus.</title>
        <authorList>
            <person name="Itakura S."/>
            <person name="Yosikawa Y."/>
            <person name="Umezawa K."/>
        </authorList>
    </citation>
    <scope>NUCLEOTIDE SEQUENCE [LARGE SCALE GENOMIC DNA]</scope>
</reference>
<dbReference type="FunFam" id="3.40.50.300:FF:000223">
    <property type="entry name" value="Dynein heavy chain 3, axonemal"/>
    <property type="match status" value="1"/>
</dbReference>
<evidence type="ECO:0000256" key="8">
    <source>
        <dbReference type="ARBA" id="ARBA00023054"/>
    </source>
</evidence>
<evidence type="ECO:0000256" key="10">
    <source>
        <dbReference type="ARBA" id="ARBA00023175"/>
    </source>
</evidence>
<evidence type="ECO:0000256" key="13">
    <source>
        <dbReference type="SAM" id="MobiDB-lite"/>
    </source>
</evidence>
<sequence length="2647" mass="302411">MNLFDTFMDDFCDEKNVQKMSDLDQRAQLEGVFFFSCIWSLGGTLDTQGRDRFSILFRGLLEKEFPEALKEEFGLPMNVNPPLKPYIFLLPVQGLVHDYCFIKEGKGKWKLWEFDLSSVPPIPRDIPANQIIVQTVETIRSVALMLQLVMHHKPVMFVGPTGTGKSSYITDTLIHKVNKDVYKPLFMNFSAQTSASQTQDIIMSKLDRRRKGVFGPPLGKQFIVFVDDVNMPLKEEYGAQPPIELLRQLLDQRTWYNKDVSPVKLIDMQLMCAMGLISQGGNTITPRFVRHFNILCIDEFEDEILIHIFSKIMLWHLDTRGFSKEFDPCIRQLVMATLDIYKKSRAYLLPTPTKSHYLFNLRDFSRVIQGVLLSVPEAMEDMISMKRLWVHEVLRVFCDRLVDSSDQNWLLGQLRVVIEERLEEDMNEMFLHMRTDERMVSEEEMRKLIFCDFTNPKADARNYIEVLDVNHLRSVCEGYLNEFNNMSKRPMNLVLFRFAIEHLSRICRILKQPRSHGLLIGMGGSGRQSLTRLAAHMSEYELFQVEISKQYGKNEWHGDVKNILQRASSTEQHVVFLFSDSQMKEESFLEDINSLLNSGEVPNIFTADEKEDLYEKMGQLDKQQDKAMQTDGSPGALFNLFVSLVRDQLHIILAMSPIGDGFRNHIRRFPAIVKCCTIDWFQAWPDDALLAVSTHFLADVELTEKERGACITMFQRFHTSTQNLSVDFLRRLGRHNYVTPASYLELINTFKDLLNKKRGEVRMGKSRYEVGIEKLDHAASEVSVMQKELVALQPQLVAAADQVQEMVTKVEKESADVAEVEKVVMGEEEMVNQQAADAQKIKEECDANLADVMATLNEAVATLNTVTPNDITVIKAMKTPPPKGIRLLMEAICMLKGVKPARITDPRSSGKMVDDYWGSSRRVLGDTKFMESLIEYDKDNIQPGIVKKISDCILHDENFDPDKFESTAAKGLCKWVIAISKYAEAAEVLAPQKLVFAKAEADYSVAVAALEVKRAQLCEIQGKLAQLEAVLDQKRKSYAILQAEVDRCHFKLKRAEELIGGLGGERSCWSATAEALGKKYFTLTGDVLICSGVVAYLGAFTLQFREQQIALWVKHLLALQMICSKDFALTTVLGEAVKIRQWNICGLPRDLFSVDNAVILESAHRYPLMIDPQGQANMWVKNMEKSNNLRVIRFTSPDYTRVLENGIQFGMPVLLENIGEDLDSMLEPLLQKQTFKQGEALCIKLGDSIVEYNSNFRFYITTKLWNPHYLPEVSSKVTLLNFMITPVGLEDQLLGIVVAKERPDLEAEKHQLNVQISENRRMLMETEDKIMEVLSTTEGNILEDEAAVNVLSSSKTLAIEVQEKHSVAEETEKSIDKARLLYKPIASYSVVLFFTVADLANIDPMYQYSLVWFVNLFKTAIDNTEKKENIEEHLADLAKYFTYSLYVNVCRSLFEKDKLLFSLLLTVNILKNKSQLNIQEWMFFLTGGVGMDNRYATPVTWLSQKCWDEWCRLDDLSNFKGIRDHLEQNEGEWKTVFDDAEPQIAKFPAPWSERLSEFQNMLVIRCIRPDKVVPALQNFVQKNLGKEYVEPPPFDLTSSFNDSNCCVPLIFILTPGSDPTALLFKFADDQGFGADRLCALSLGQGQGPIAVNVIEEGMRNGTWVILQNCHLAKGFMPNLEKVYESFTPETTHPDFRLWLTSYPATYFPVQVLQSGIKMTYEPPKGLRANIIRSYLSHPINDSEFFESCKQSDNFKRLLYGLCFFHALVQERCAFGPLGWNTPYEFNETDLCISVMQLHMFLDECEDIQFEALKYVTGECNYGGRVTDDWDRRTLNTILAKFYCADLVEKDTYYFSSSSLYYAPRGKEHDLFLNYTHKLPLIAHPEVCGMHENANVLKNEQETEQLFNTALLTQVPVIQGDQSDVILAKNLEKSADEVVLEKSADILQKLPRNYDLDMALEKYPALYSQSMNTVLVQEMGRYNVLLTCIRNSLIDVQKAIKGLMVMSTELEQVVKSILKGEVPSMWMKHSYPSLKPLGSYVSDFLARLDFFQEYCCTFFLQAWYIGGQPPTFWLSGFFCTQAFLTGAQQNYARKHAVPINLLAFDFEVMKESDFKNSPEDGVYVYGLFLDGARWNPETFILDEPLPKVLFSHVPIIWLKPMKQMDIAARPTYACPVYRTSERRGVLSTTGHSTNFVIAMLLPTVKPANHWIMQMEWSEDLVLQLIEAYRERPVLWDVGHKLFKIKTKRNDVWEELATIFNTDRCEVKKKINSLLASFRRERRKVMCTTSGIGADEVSQSKWFAFKSLLFLMDKNKLRQSQCTDEIGCDEVLAPKQKAAYPKKSWSRRNLYKSPLICLLKRYFVQTIPLTGKKAKSQRKYAASKVIEQDDFEESGDVREMKNETLSTKDSELYHGDDAKGQKAKELLAQENQSKRKQFLSPKKNFSPNKKRIVEDPRVAEAYKILKEVSERNEKRDDCVVYGEHVAHKLRGYDSRTCAIVQHHINNILFEADMGKYLNGMPYNQQPMQWESGSGKTSQHGSSTSDVTSGPPSPQPQVVYTPEHSSLSSHSMDVITVRLGNTDLPSSPQLSDVTRELEPPGSFSLVAVKCEVEDDAQSFVDAKTDVKDEIAEEHEVKTEEEECSGDEEFV</sequence>
<dbReference type="EMBL" id="BLKM01005720">
    <property type="protein sequence ID" value="GFG35179.1"/>
    <property type="molecule type" value="Genomic_DNA"/>
</dbReference>
<dbReference type="InterPro" id="IPR027417">
    <property type="entry name" value="P-loop_NTPase"/>
</dbReference>
<evidence type="ECO:0000256" key="4">
    <source>
        <dbReference type="ARBA" id="ARBA00022701"/>
    </source>
</evidence>
<dbReference type="SMART" id="SM00595">
    <property type="entry name" value="MADF"/>
    <property type="match status" value="1"/>
</dbReference>
<dbReference type="InterPro" id="IPR035706">
    <property type="entry name" value="AAA_9"/>
</dbReference>
<dbReference type="FunFam" id="3.40.50.300:FF:000362">
    <property type="entry name" value="Dynein, axonemal, heavy chain 6"/>
    <property type="match status" value="1"/>
</dbReference>
<dbReference type="GO" id="GO:0005524">
    <property type="term" value="F:ATP binding"/>
    <property type="evidence" value="ECO:0007669"/>
    <property type="project" value="UniProtKB-KW"/>
</dbReference>
<dbReference type="Pfam" id="PF18199">
    <property type="entry name" value="Dynein_C"/>
    <property type="match status" value="1"/>
</dbReference>
<feature type="region of interest" description="Disordered" evidence="13">
    <location>
        <begin position="2522"/>
        <end position="2563"/>
    </location>
</feature>
<keyword evidence="12" id="KW-0966">Cell projection</keyword>
<dbReference type="Gene3D" id="1.10.8.1220">
    <property type="match status" value="1"/>
</dbReference>
<dbReference type="GO" id="GO:0008569">
    <property type="term" value="F:minus-end-directed microtubule motor activity"/>
    <property type="evidence" value="ECO:0007669"/>
    <property type="project" value="InterPro"/>
</dbReference>
<comment type="caution">
    <text evidence="15">The sequence shown here is derived from an EMBL/GenBank/DDBJ whole genome shotgun (WGS) entry which is preliminary data.</text>
</comment>
<dbReference type="Gene3D" id="1.20.920.30">
    <property type="match status" value="1"/>
</dbReference>
<dbReference type="InterPro" id="IPR006578">
    <property type="entry name" value="MADF-dom"/>
</dbReference>
<evidence type="ECO:0000256" key="3">
    <source>
        <dbReference type="ARBA" id="ARBA00022490"/>
    </source>
</evidence>
<dbReference type="InterPro" id="IPR026983">
    <property type="entry name" value="DHC"/>
</dbReference>
<feature type="region of interest" description="Disordered" evidence="13">
    <location>
        <begin position="2390"/>
        <end position="2413"/>
    </location>
</feature>
<dbReference type="GO" id="GO:0051959">
    <property type="term" value="F:dynein light intermediate chain binding"/>
    <property type="evidence" value="ECO:0007669"/>
    <property type="project" value="InterPro"/>
</dbReference>
<keyword evidence="8" id="KW-0175">Coiled coil</keyword>
<evidence type="ECO:0000256" key="12">
    <source>
        <dbReference type="ARBA" id="ARBA00023273"/>
    </source>
</evidence>
<evidence type="ECO:0000256" key="11">
    <source>
        <dbReference type="ARBA" id="ARBA00023212"/>
    </source>
</evidence>
<evidence type="ECO:0000256" key="9">
    <source>
        <dbReference type="ARBA" id="ARBA00023069"/>
    </source>
</evidence>
<dbReference type="GO" id="GO:0007018">
    <property type="term" value="P:microtubule-based movement"/>
    <property type="evidence" value="ECO:0007669"/>
    <property type="project" value="InterPro"/>
</dbReference>
<name>A0A6L2PRF3_COPFO</name>
<dbReference type="FunFam" id="1.20.920.20:FF:000006">
    <property type="entry name" value="Dynein, axonemal, heavy chain 6"/>
    <property type="match status" value="1"/>
</dbReference>
<keyword evidence="3" id="KW-0963">Cytoplasm</keyword>
<evidence type="ECO:0000256" key="2">
    <source>
        <dbReference type="ARBA" id="ARBA00008887"/>
    </source>
</evidence>
<keyword evidence="5" id="KW-0547">Nucleotide-binding</keyword>
<dbReference type="Pfam" id="PF17857">
    <property type="entry name" value="AAA_lid_1"/>
    <property type="match status" value="1"/>
</dbReference>
<dbReference type="OrthoDB" id="447173at2759"/>
<evidence type="ECO:0000256" key="6">
    <source>
        <dbReference type="ARBA" id="ARBA00022840"/>
    </source>
</evidence>
<organism evidence="15 16">
    <name type="scientific">Coptotermes formosanus</name>
    <name type="common">Formosan subterranean termite</name>
    <dbReference type="NCBI Taxonomy" id="36987"/>
    <lineage>
        <taxon>Eukaryota</taxon>
        <taxon>Metazoa</taxon>
        <taxon>Ecdysozoa</taxon>
        <taxon>Arthropoda</taxon>
        <taxon>Hexapoda</taxon>
        <taxon>Insecta</taxon>
        <taxon>Pterygota</taxon>
        <taxon>Neoptera</taxon>
        <taxon>Polyneoptera</taxon>
        <taxon>Dictyoptera</taxon>
        <taxon>Blattodea</taxon>
        <taxon>Blattoidea</taxon>
        <taxon>Termitoidae</taxon>
        <taxon>Rhinotermitidae</taxon>
        <taxon>Coptotermes</taxon>
    </lineage>
</organism>
<dbReference type="InterPro" id="IPR024317">
    <property type="entry name" value="Dynein_heavy_chain_D4_dom"/>
</dbReference>
<evidence type="ECO:0000313" key="16">
    <source>
        <dbReference type="Proteomes" id="UP000502823"/>
    </source>
</evidence>
<dbReference type="SUPFAM" id="SSF52540">
    <property type="entry name" value="P-loop containing nucleoside triphosphate hydrolases"/>
    <property type="match status" value="2"/>
</dbReference>
<dbReference type="Pfam" id="PF10545">
    <property type="entry name" value="MADF_DNA_bdg"/>
    <property type="match status" value="1"/>
</dbReference>
<dbReference type="FunFam" id="3.10.490.20:FF:000001">
    <property type="entry name" value="dynein heavy chain 7, axonemal"/>
    <property type="match status" value="1"/>
</dbReference>
<dbReference type="InterPro" id="IPR043160">
    <property type="entry name" value="Dynein_C_barrel"/>
</dbReference>
<feature type="compositionally biased region" description="Basic and acidic residues" evidence="13">
    <location>
        <begin position="2393"/>
        <end position="2413"/>
    </location>
</feature>